<dbReference type="EMBL" id="LNYY01000016">
    <property type="protein sequence ID" value="KTD70047.1"/>
    <property type="molecule type" value="Genomic_DNA"/>
</dbReference>
<dbReference type="InterPro" id="IPR035902">
    <property type="entry name" value="Nuc_phospho_transferase"/>
</dbReference>
<dbReference type="Gene3D" id="3.90.1170.30">
    <property type="entry name" value="Pyrimidine nucleoside phosphorylase-like, C-terminal domain"/>
    <property type="match status" value="1"/>
</dbReference>
<keyword evidence="2 4" id="KW-0808">Transferase</keyword>
<organism evidence="6 7">
    <name type="scientific">Legionella steelei</name>
    <dbReference type="NCBI Taxonomy" id="947033"/>
    <lineage>
        <taxon>Bacteria</taxon>
        <taxon>Pseudomonadati</taxon>
        <taxon>Pseudomonadota</taxon>
        <taxon>Gammaproteobacteria</taxon>
        <taxon>Legionellales</taxon>
        <taxon>Legionellaceae</taxon>
        <taxon>Legionella</taxon>
    </lineage>
</organism>
<evidence type="ECO:0000313" key="6">
    <source>
        <dbReference type="EMBL" id="KTD70047.1"/>
    </source>
</evidence>
<dbReference type="GO" id="GO:0006206">
    <property type="term" value="P:pyrimidine nucleobase metabolic process"/>
    <property type="evidence" value="ECO:0007669"/>
    <property type="project" value="InterPro"/>
</dbReference>
<dbReference type="InterPro" id="IPR036320">
    <property type="entry name" value="Glycosyl_Trfase_fam3_N_dom_sf"/>
</dbReference>
<dbReference type="RefSeq" id="WP_058509660.1">
    <property type="nucleotide sequence ID" value="NZ_LNYY01000016.1"/>
</dbReference>
<gene>
    <name evidence="6" type="ORF">Lste_0651</name>
</gene>
<dbReference type="InterPro" id="IPR000053">
    <property type="entry name" value="Thymidine/pyrmidine_PPase"/>
</dbReference>
<dbReference type="InterPro" id="IPR028579">
    <property type="entry name" value="Thym_Pase_Put"/>
</dbReference>
<evidence type="ECO:0000256" key="4">
    <source>
        <dbReference type="HAMAP-Rule" id="MF_00703"/>
    </source>
</evidence>
<evidence type="ECO:0000259" key="5">
    <source>
        <dbReference type="SMART" id="SM00941"/>
    </source>
</evidence>
<dbReference type="STRING" id="947033.Lste_0651"/>
<reference evidence="6 7" key="1">
    <citation type="submission" date="2015-11" db="EMBL/GenBank/DDBJ databases">
        <title>Genomic analysis of 38 Legionella species identifies large and diverse effector repertoires.</title>
        <authorList>
            <person name="Burstein D."/>
            <person name="Amaro F."/>
            <person name="Zusman T."/>
            <person name="Lifshitz Z."/>
            <person name="Cohen O."/>
            <person name="Gilbert J.A."/>
            <person name="Pupko T."/>
            <person name="Shuman H.A."/>
            <person name="Segal G."/>
        </authorList>
    </citation>
    <scope>NUCLEOTIDE SEQUENCE [LARGE SCALE GENOMIC DNA]</scope>
    <source>
        <strain evidence="6 7">IMVS3376</strain>
    </source>
</reference>
<dbReference type="Pfam" id="PF02885">
    <property type="entry name" value="Glycos_trans_3N"/>
    <property type="match status" value="1"/>
</dbReference>
<dbReference type="OrthoDB" id="341217at2"/>
<dbReference type="AlphaFoldDB" id="A0A0W0ZL87"/>
<evidence type="ECO:0000256" key="2">
    <source>
        <dbReference type="ARBA" id="ARBA00022679"/>
    </source>
</evidence>
<dbReference type="PANTHER" id="PTHR10515">
    <property type="entry name" value="THYMIDINE PHOSPHORYLASE"/>
    <property type="match status" value="1"/>
</dbReference>
<dbReference type="Pfam" id="PF07831">
    <property type="entry name" value="PYNP_C"/>
    <property type="match status" value="1"/>
</dbReference>
<dbReference type="SUPFAM" id="SSF54680">
    <property type="entry name" value="Pyrimidine nucleoside phosphorylase C-terminal domain"/>
    <property type="match status" value="1"/>
</dbReference>
<dbReference type="SUPFAM" id="SSF47648">
    <property type="entry name" value="Nucleoside phosphorylase/phosphoribosyltransferase N-terminal domain"/>
    <property type="match status" value="1"/>
</dbReference>
<dbReference type="NCBIfam" id="TIGR02645">
    <property type="entry name" value="ARCH_P_rylase"/>
    <property type="match status" value="1"/>
</dbReference>
<dbReference type="HAMAP" id="MF_00703">
    <property type="entry name" value="Thymid_phosp_2"/>
    <property type="match status" value="1"/>
</dbReference>
<dbReference type="GO" id="GO:0005829">
    <property type="term" value="C:cytosol"/>
    <property type="evidence" value="ECO:0007669"/>
    <property type="project" value="TreeGrafter"/>
</dbReference>
<dbReference type="InterPro" id="IPR036566">
    <property type="entry name" value="PYNP-like_C_sf"/>
</dbReference>
<dbReference type="SUPFAM" id="SSF52418">
    <property type="entry name" value="Nucleoside phosphorylase/phosphoribosyltransferase catalytic domain"/>
    <property type="match status" value="1"/>
</dbReference>
<dbReference type="GO" id="GO:0004645">
    <property type="term" value="F:1,4-alpha-oligoglucan phosphorylase activity"/>
    <property type="evidence" value="ECO:0007669"/>
    <property type="project" value="InterPro"/>
</dbReference>
<dbReference type="GO" id="GO:0009032">
    <property type="term" value="F:thymidine phosphorylase activity"/>
    <property type="evidence" value="ECO:0007669"/>
    <property type="project" value="UniProtKB-UniRule"/>
</dbReference>
<evidence type="ECO:0000256" key="3">
    <source>
        <dbReference type="ARBA" id="ARBA00048550"/>
    </source>
</evidence>
<dbReference type="InterPro" id="IPR013102">
    <property type="entry name" value="PYNP_C"/>
</dbReference>
<keyword evidence="1 4" id="KW-0328">Glycosyltransferase</keyword>
<accession>A0A0W0ZL87</accession>
<dbReference type="InterPro" id="IPR017872">
    <property type="entry name" value="Pyrmidine_PPase_CS"/>
</dbReference>
<dbReference type="GO" id="GO:0006213">
    <property type="term" value="P:pyrimidine nucleoside metabolic process"/>
    <property type="evidence" value="ECO:0007669"/>
    <property type="project" value="InterPro"/>
</dbReference>
<name>A0A0W0ZL87_9GAMM</name>
<dbReference type="SMART" id="SM00941">
    <property type="entry name" value="PYNP_C"/>
    <property type="match status" value="1"/>
</dbReference>
<dbReference type="InterPro" id="IPR013466">
    <property type="entry name" value="Thymidine/AMP_Pase"/>
</dbReference>
<evidence type="ECO:0000313" key="7">
    <source>
        <dbReference type="Proteomes" id="UP000054926"/>
    </source>
</evidence>
<comment type="caution">
    <text evidence="6">The sequence shown here is derived from an EMBL/GenBank/DDBJ whole genome shotgun (WGS) entry which is preliminary data.</text>
</comment>
<sequence>MDTKFNQLKLVKLGIDTLQEFIIYMRPDCFICKSEGFESLTQVIVTLNNHSIVATLNMVHSNILKENEAGLSESAWERLGAQVNDSIIISHLPPVTSIGHVRSKIYGNALNAIEFHEIISDIVAGKYSNIHLSSFITACSLNNLSTEEIIYLTQAMIETGERLHWTHPMILDKHSIGGIPGNRTTPIVVPIVAAAGLIIPKTSSRAITSPAGTVDTVETMTTVDLTVDKIQQVVECEGGCMAWGGALGLSPADDILIRVERVLDLDPMGQMIASVLSKKIAVGATHVLIDLPVGPTAKIRSDVEFSQYQKYFSIVGKALGIHVETLKTIGTQPLGIGIGPALEAKDILSVLRNEPLAPVDLKNKALALAGILLEFGGKAHSGQGVYLAKQILESGVALNKFLAICKAQGGFKEPPTASLTNEIVALSEGVITEIDNRNLAKVAKLAGAPHDAAAGIEFFAKLGTRVAKGQTLYKIHAESKGELNYSCTYALSMPNIIKIEPE</sequence>
<dbReference type="NCBIfam" id="NF003338">
    <property type="entry name" value="PRK04350.1"/>
    <property type="match status" value="1"/>
</dbReference>
<dbReference type="PANTHER" id="PTHR10515:SF0">
    <property type="entry name" value="THYMIDINE PHOSPHORYLASE"/>
    <property type="match status" value="1"/>
</dbReference>
<dbReference type="Gene3D" id="3.40.1030.10">
    <property type="entry name" value="Nucleoside phosphorylase/phosphoribosyltransferase catalytic domain"/>
    <property type="match status" value="1"/>
</dbReference>
<comment type="similarity">
    <text evidence="4">Belongs to the thymidine/pyrimidine-nucleoside phosphorylase family. Type 2 subfamily.</text>
</comment>
<keyword evidence="7" id="KW-1185">Reference proteome</keyword>
<dbReference type="Pfam" id="PF00591">
    <property type="entry name" value="Glycos_transf_3"/>
    <property type="match status" value="1"/>
</dbReference>
<evidence type="ECO:0000256" key="1">
    <source>
        <dbReference type="ARBA" id="ARBA00022676"/>
    </source>
</evidence>
<dbReference type="PATRIC" id="fig|947033.5.peg.693"/>
<protein>
    <recommendedName>
        <fullName evidence="4">Putative thymidine phosphorylase</fullName>
        <ecNumber evidence="4">2.4.2.4</ecNumber>
    </recommendedName>
    <alternativeName>
        <fullName evidence="4">TdRPase</fullName>
    </alternativeName>
</protein>
<dbReference type="Gene3D" id="1.20.970.50">
    <property type="match status" value="1"/>
</dbReference>
<dbReference type="EC" id="2.4.2.4" evidence="4"/>
<comment type="catalytic activity">
    <reaction evidence="3 4">
        <text>thymidine + phosphate = 2-deoxy-alpha-D-ribose 1-phosphate + thymine</text>
        <dbReference type="Rhea" id="RHEA:16037"/>
        <dbReference type="ChEBI" id="CHEBI:17748"/>
        <dbReference type="ChEBI" id="CHEBI:17821"/>
        <dbReference type="ChEBI" id="CHEBI:43474"/>
        <dbReference type="ChEBI" id="CHEBI:57259"/>
        <dbReference type="EC" id="2.4.2.4"/>
    </reaction>
</comment>
<feature type="domain" description="Pyrimidine nucleoside phosphorylase C-terminal" evidence="5">
    <location>
        <begin position="430"/>
        <end position="497"/>
    </location>
</feature>
<dbReference type="Proteomes" id="UP000054926">
    <property type="component" value="Unassembled WGS sequence"/>
</dbReference>
<dbReference type="InterPro" id="IPR017459">
    <property type="entry name" value="Glycosyl_Trfase_fam3_N_dom"/>
</dbReference>
<dbReference type="InterPro" id="IPR000312">
    <property type="entry name" value="Glycosyl_Trfase_fam3"/>
</dbReference>
<proteinExistence type="inferred from homology"/>
<dbReference type="PROSITE" id="PS00647">
    <property type="entry name" value="THYMID_PHOSPHORYLASE"/>
    <property type="match status" value="1"/>
</dbReference>